<feature type="coiled-coil region" evidence="2">
    <location>
        <begin position="397"/>
        <end position="626"/>
    </location>
</feature>
<dbReference type="Proteomes" id="UP000886595">
    <property type="component" value="Unassembled WGS sequence"/>
</dbReference>
<reference evidence="4 5" key="1">
    <citation type="submission" date="2020-02" db="EMBL/GenBank/DDBJ databases">
        <authorList>
            <person name="Ma Q."/>
            <person name="Huang Y."/>
            <person name="Song X."/>
            <person name="Pei D."/>
        </authorList>
    </citation>
    <scope>NUCLEOTIDE SEQUENCE [LARGE SCALE GENOMIC DNA]</scope>
    <source>
        <strain evidence="4">Sxm20200214</strain>
        <tissue evidence="4">Leaf</tissue>
    </source>
</reference>
<evidence type="ECO:0000256" key="2">
    <source>
        <dbReference type="SAM" id="Coils"/>
    </source>
</evidence>
<dbReference type="AlphaFoldDB" id="A0A8X7W494"/>
<feature type="region of interest" description="Disordered" evidence="3">
    <location>
        <begin position="781"/>
        <end position="814"/>
    </location>
</feature>
<comment type="caution">
    <text evidence="4">The sequence shown here is derived from an EMBL/GenBank/DDBJ whole genome shotgun (WGS) entry which is preliminary data.</text>
</comment>
<gene>
    <name evidence="4" type="ORF">Bca52824_015987</name>
</gene>
<keyword evidence="1 2" id="KW-0175">Coiled coil</keyword>
<feature type="compositionally biased region" description="Basic and acidic residues" evidence="3">
    <location>
        <begin position="862"/>
        <end position="875"/>
    </location>
</feature>
<keyword evidence="5" id="KW-1185">Reference proteome</keyword>
<sequence>MTINNLTGRNFIFCYISHEKERGERAEKGDFEASVSGDEELGSDAIAGWIGRNLAFSSRQQPHDSVSSGNFSNLKSTAEKLVKEQASMKSDLELANSKLRKSMDHVVALEEKLQNAFNENAKLRRDGVQILFTKTLCDQLTETLQHLASQVQEAEKDKELFESKFFTSAEVIDSLKQQKEDLSSRLGVAEENIKSRKLLVCFRHVLLIFIHGSNIEVKHGEKELEELKLEKEQTENSYLNEQCRTASLLKEKDATIVNSEVAIAEAKLNIGNLNLQLEKVRVELTSKEDEAKYLVGVKEKLERDKMDIQLSADNLSQKLINSDQEVKKLEGFVHSLATELAELDKKNLAFVENFDKLNGLYGTHLMLLQKDRDIASDRAQRLYNQLQGEFSTVTVQKEALQSSANELYEQKEELKKAKESLVSQLAEERCSAKQEIEKLESEAKCLVSTNSETEAVLSELKEELEALSENLRASENKTQELLLKLSTSEAESKENYEKLQADAERKAEEIEILQKESDSNQLRLDLLSKEVNQLHSVIEEKELLINQYKENEKKLDQKTTEDKELLAAAETKLLEAKKQYDLMLENKQMELSRHLKELSQRNDQAINEIRRKYDEEKQEIIKAENEKVEKVFKELSTKYDKEISDCKAESKHQLLTIQEDHASLILTIREEHENREFNLKAKHDEELRQAQIQAETELKERITTIRNEHDAQLKAFKCQYEDDCKKLQDELDLQRSKVSVYQIHYRMHLLRLKRTDVDELSLQEERQRALLQMQWRVMSDKAPEEQEVSSKKEYSVSSVKVRGSRPPVSRKRQHTTVMLDDDEQDSPFVKEAETPVPKMLRKVENTNTRSIMSSQKQHSKGTRREYEVEAKDARTTKRRKTKGTVVFEEPQRRLTRFTSPKAKTPRSIAKVAAISSHPPRSANIGDLFSEGSLNPYADDPYAFD</sequence>
<dbReference type="PANTHER" id="PTHR23160">
    <property type="entry name" value="SYNAPTONEMAL COMPLEX PROTEIN-RELATED"/>
    <property type="match status" value="1"/>
</dbReference>
<organism evidence="4 5">
    <name type="scientific">Brassica carinata</name>
    <name type="common">Ethiopian mustard</name>
    <name type="synonym">Abyssinian cabbage</name>
    <dbReference type="NCBI Taxonomy" id="52824"/>
    <lineage>
        <taxon>Eukaryota</taxon>
        <taxon>Viridiplantae</taxon>
        <taxon>Streptophyta</taxon>
        <taxon>Embryophyta</taxon>
        <taxon>Tracheophyta</taxon>
        <taxon>Spermatophyta</taxon>
        <taxon>Magnoliopsida</taxon>
        <taxon>eudicotyledons</taxon>
        <taxon>Gunneridae</taxon>
        <taxon>Pentapetalae</taxon>
        <taxon>rosids</taxon>
        <taxon>malvids</taxon>
        <taxon>Brassicales</taxon>
        <taxon>Brassicaceae</taxon>
        <taxon>Brassiceae</taxon>
        <taxon>Brassica</taxon>
    </lineage>
</organism>
<feature type="compositionally biased region" description="Basic and acidic residues" evidence="3">
    <location>
        <begin position="781"/>
        <end position="794"/>
    </location>
</feature>
<proteinExistence type="predicted"/>
<feature type="region of interest" description="Disordered" evidence="3">
    <location>
        <begin position="848"/>
        <end position="944"/>
    </location>
</feature>
<evidence type="ECO:0000313" key="4">
    <source>
        <dbReference type="EMBL" id="KAG2322774.1"/>
    </source>
</evidence>
<name>A0A8X7W494_BRACI</name>
<evidence type="ECO:0008006" key="6">
    <source>
        <dbReference type="Google" id="ProtNLM"/>
    </source>
</evidence>
<dbReference type="PANTHER" id="PTHR23160:SF3">
    <property type="entry name" value="SYNAPTONEMAL COMPLEX PROTEIN 1-RELATED"/>
    <property type="match status" value="1"/>
</dbReference>
<protein>
    <recommendedName>
        <fullName evidence="6">Synaptonemal complex protein 1</fullName>
    </recommendedName>
</protein>
<dbReference type="OrthoDB" id="783434at2759"/>
<evidence type="ECO:0000256" key="3">
    <source>
        <dbReference type="SAM" id="MobiDB-lite"/>
    </source>
</evidence>
<dbReference type="GO" id="GO:0007131">
    <property type="term" value="P:reciprocal meiotic recombination"/>
    <property type="evidence" value="ECO:0007669"/>
    <property type="project" value="TreeGrafter"/>
</dbReference>
<dbReference type="EMBL" id="JAAMPC010000003">
    <property type="protein sequence ID" value="KAG2322774.1"/>
    <property type="molecule type" value="Genomic_DNA"/>
</dbReference>
<evidence type="ECO:0000256" key="1">
    <source>
        <dbReference type="ARBA" id="ARBA00023054"/>
    </source>
</evidence>
<accession>A0A8X7W494</accession>
<feature type="coiled-coil region" evidence="2">
    <location>
        <begin position="99"/>
        <end position="192"/>
    </location>
</feature>
<evidence type="ECO:0000313" key="5">
    <source>
        <dbReference type="Proteomes" id="UP000886595"/>
    </source>
</evidence>
<feature type="coiled-coil region" evidence="2">
    <location>
        <begin position="217"/>
        <end position="318"/>
    </location>
</feature>